<evidence type="ECO:0000313" key="1">
    <source>
        <dbReference type="EMBL" id="AJW29885.1"/>
    </source>
</evidence>
<dbReference type="AlphaFoldDB" id="A0A0D5A0Q5"/>
<proteinExistence type="predicted"/>
<protein>
    <submittedName>
        <fullName evidence="1">Uncharacterized protein</fullName>
    </submittedName>
</protein>
<geneLocation type="plasmid" evidence="1">
    <name>pLM19O1</name>
</geneLocation>
<sequence length="63" mass="7032">MFAALTLLLRSGTLRNDILEGLRTIGFERRNSIAFNVTEQEVAVLGFLWRPKLAGSLILTLKS</sequence>
<accession>A0A0D5A0Q5</accession>
<organism evidence="1">
    <name type="scientific">Ochrobactrum sp. LM19</name>
    <dbReference type="NCBI Taxonomy" id="1449781"/>
    <lineage>
        <taxon>Bacteria</taxon>
        <taxon>Pseudomonadati</taxon>
        <taxon>Pseudomonadota</taxon>
        <taxon>Alphaproteobacteria</taxon>
        <taxon>Hyphomicrobiales</taxon>
        <taxon>Brucellaceae</taxon>
        <taxon>Brucella/Ochrobactrum group</taxon>
        <taxon>Ochrobactrum</taxon>
    </lineage>
</organism>
<dbReference type="EMBL" id="KM659091">
    <property type="protein sequence ID" value="AJW29885.1"/>
    <property type="molecule type" value="Genomic_DNA"/>
</dbReference>
<keyword evidence="1" id="KW-0614">Plasmid</keyword>
<gene>
    <name evidence="1" type="ORF">pLM19O1_p15</name>
</gene>
<reference evidence="1" key="1">
    <citation type="submission" date="2014-09" db="EMBL/GenBank/DDBJ databases">
        <title>The mobilome of the heavy metals and metalloids hypertolerant bacteria from the Lubin copper mine (Poland).</title>
        <authorList>
            <person name="Dziewit L."/>
            <person name="Bartosik D."/>
        </authorList>
    </citation>
    <scope>NUCLEOTIDE SEQUENCE</scope>
    <source>
        <plasmid evidence="1">pLM19O1</plasmid>
    </source>
</reference>
<name>A0A0D5A0Q5_9HYPH</name>